<reference evidence="2" key="1">
    <citation type="submission" date="2014-09" db="EMBL/GenBank/DDBJ databases">
        <authorList>
            <person name="Magalhaes I.L.F."/>
            <person name="Oliveira U."/>
            <person name="Santos F.R."/>
            <person name="Vidigal T.H.D.A."/>
            <person name="Brescovit A.D."/>
            <person name="Santos A.J."/>
        </authorList>
    </citation>
    <scope>NUCLEOTIDE SEQUENCE</scope>
    <source>
        <tissue evidence="2">Shoot tissue taken approximately 20 cm above the soil surface</tissue>
    </source>
</reference>
<sequence length="43" mass="4907">MYCYSGQLSALLTPRINTTTVGLIMMLLLVWDVIRSNNIYLQS</sequence>
<dbReference type="EMBL" id="GBRH01197484">
    <property type="protein sequence ID" value="JAE00412.1"/>
    <property type="molecule type" value="Transcribed_RNA"/>
</dbReference>
<reference evidence="2" key="2">
    <citation type="journal article" date="2015" name="Data Brief">
        <title>Shoot transcriptome of the giant reed, Arundo donax.</title>
        <authorList>
            <person name="Barrero R.A."/>
            <person name="Guerrero F.D."/>
            <person name="Moolhuijzen P."/>
            <person name="Goolsby J.A."/>
            <person name="Tidwell J."/>
            <person name="Bellgard S.E."/>
            <person name="Bellgard M.I."/>
        </authorList>
    </citation>
    <scope>NUCLEOTIDE SEQUENCE</scope>
    <source>
        <tissue evidence="2">Shoot tissue taken approximately 20 cm above the soil surface</tissue>
    </source>
</reference>
<feature type="transmembrane region" description="Helical" evidence="1">
    <location>
        <begin position="16"/>
        <end position="34"/>
    </location>
</feature>
<dbReference type="AlphaFoldDB" id="A0A0A9EJX9"/>
<organism evidence="2">
    <name type="scientific">Arundo donax</name>
    <name type="common">Giant reed</name>
    <name type="synonym">Donax arundinaceus</name>
    <dbReference type="NCBI Taxonomy" id="35708"/>
    <lineage>
        <taxon>Eukaryota</taxon>
        <taxon>Viridiplantae</taxon>
        <taxon>Streptophyta</taxon>
        <taxon>Embryophyta</taxon>
        <taxon>Tracheophyta</taxon>
        <taxon>Spermatophyta</taxon>
        <taxon>Magnoliopsida</taxon>
        <taxon>Liliopsida</taxon>
        <taxon>Poales</taxon>
        <taxon>Poaceae</taxon>
        <taxon>PACMAD clade</taxon>
        <taxon>Arundinoideae</taxon>
        <taxon>Arundineae</taxon>
        <taxon>Arundo</taxon>
    </lineage>
</organism>
<evidence type="ECO:0000313" key="2">
    <source>
        <dbReference type="EMBL" id="JAE00412.1"/>
    </source>
</evidence>
<accession>A0A0A9EJX9</accession>
<keyword evidence="1" id="KW-1133">Transmembrane helix</keyword>
<keyword evidence="1" id="KW-0812">Transmembrane</keyword>
<name>A0A0A9EJX9_ARUDO</name>
<keyword evidence="1" id="KW-0472">Membrane</keyword>
<proteinExistence type="predicted"/>
<protein>
    <submittedName>
        <fullName evidence="2">Uncharacterized protein</fullName>
    </submittedName>
</protein>
<evidence type="ECO:0000256" key="1">
    <source>
        <dbReference type="SAM" id="Phobius"/>
    </source>
</evidence>